<evidence type="ECO:0000313" key="2">
    <source>
        <dbReference type="EMBL" id="KAK5957323.1"/>
    </source>
</evidence>
<comment type="caution">
    <text evidence="2">The sequence shown here is derived from an EMBL/GenBank/DDBJ whole genome shotgun (WGS) entry which is preliminary data.</text>
</comment>
<evidence type="ECO:0000256" key="1">
    <source>
        <dbReference type="SAM" id="MobiDB-lite"/>
    </source>
</evidence>
<feature type="compositionally biased region" description="Polar residues" evidence="1">
    <location>
        <begin position="35"/>
        <end position="46"/>
    </location>
</feature>
<protein>
    <submittedName>
        <fullName evidence="2">Uncharacterized protein</fullName>
    </submittedName>
</protein>
<accession>A0AAN8ERM6</accession>
<dbReference type="Proteomes" id="UP001316803">
    <property type="component" value="Unassembled WGS sequence"/>
</dbReference>
<feature type="compositionally biased region" description="Basic and acidic residues" evidence="1">
    <location>
        <begin position="19"/>
        <end position="32"/>
    </location>
</feature>
<reference evidence="2 3" key="1">
    <citation type="submission" date="2022-12" db="EMBL/GenBank/DDBJ databases">
        <title>Genomic features and morphological characterization of a novel Knufia sp. strain isolated from spacecraft assembly facility.</title>
        <authorList>
            <person name="Teixeira M."/>
            <person name="Chander A.M."/>
            <person name="Stajich J.E."/>
            <person name="Venkateswaran K."/>
        </authorList>
    </citation>
    <scope>NUCLEOTIDE SEQUENCE [LARGE SCALE GENOMIC DNA]</scope>
    <source>
        <strain evidence="2 3">FJI-L2-BK-P2</strain>
    </source>
</reference>
<keyword evidence="3" id="KW-1185">Reference proteome</keyword>
<feature type="region of interest" description="Disordered" evidence="1">
    <location>
        <begin position="1"/>
        <end position="121"/>
    </location>
</feature>
<proteinExistence type="predicted"/>
<evidence type="ECO:0000313" key="3">
    <source>
        <dbReference type="Proteomes" id="UP001316803"/>
    </source>
</evidence>
<dbReference type="AlphaFoldDB" id="A0AAN8ERM6"/>
<feature type="region of interest" description="Disordered" evidence="1">
    <location>
        <begin position="225"/>
        <end position="271"/>
    </location>
</feature>
<sequence length="271" mass="29645">MSKPPSDLMNFTPDPSAPPRRDYAREYAEARNRASNISAKSNQQQSRPPTPVAPPAEARPRAQATRPRTQGQPAGVQASYSTARAHPRGPTQVPRPPVQSHPQAQRPPKQPHASRPPQRYVPKAVYTFADFDAIPFGSTDEIAHRFNHVRWLTDPRNLPEPWMAPKPSRPMARPQTTGLLQPPNPHFMQPPSALSAAVVKQTGPGPRMQQARPQTQAVPLVAYTQPAPAQAQRSTSIISISDDSDEGQPPSHTAIPGTNAAAFNEWVLPDE</sequence>
<dbReference type="EMBL" id="JAKLMC020000003">
    <property type="protein sequence ID" value="KAK5957323.1"/>
    <property type="molecule type" value="Genomic_DNA"/>
</dbReference>
<organism evidence="2 3">
    <name type="scientific">Knufia fluminis</name>
    <dbReference type="NCBI Taxonomy" id="191047"/>
    <lineage>
        <taxon>Eukaryota</taxon>
        <taxon>Fungi</taxon>
        <taxon>Dikarya</taxon>
        <taxon>Ascomycota</taxon>
        <taxon>Pezizomycotina</taxon>
        <taxon>Eurotiomycetes</taxon>
        <taxon>Chaetothyriomycetidae</taxon>
        <taxon>Chaetothyriales</taxon>
        <taxon>Trichomeriaceae</taxon>
        <taxon>Knufia</taxon>
    </lineage>
</organism>
<name>A0AAN8ERM6_9EURO</name>
<gene>
    <name evidence="2" type="ORF">OHC33_001695</name>
</gene>